<evidence type="ECO:0000256" key="1">
    <source>
        <dbReference type="ARBA" id="ARBA00022701"/>
    </source>
</evidence>
<evidence type="ECO:0000256" key="7">
    <source>
        <dbReference type="SAM" id="MobiDB-lite"/>
    </source>
</evidence>
<organism evidence="8 9">
    <name type="scientific">Exophiala spinifera</name>
    <dbReference type="NCBI Taxonomy" id="91928"/>
    <lineage>
        <taxon>Eukaryota</taxon>
        <taxon>Fungi</taxon>
        <taxon>Dikarya</taxon>
        <taxon>Ascomycota</taxon>
        <taxon>Pezizomycotina</taxon>
        <taxon>Eurotiomycetes</taxon>
        <taxon>Chaetothyriomycetidae</taxon>
        <taxon>Chaetothyriales</taxon>
        <taxon>Herpotrichiellaceae</taxon>
        <taxon>Exophiala</taxon>
    </lineage>
</organism>
<evidence type="ECO:0000256" key="3">
    <source>
        <dbReference type="ARBA" id="ARBA00022840"/>
    </source>
</evidence>
<dbReference type="InterPro" id="IPR044986">
    <property type="entry name" value="KIF15/KIN-12"/>
</dbReference>
<keyword evidence="2" id="KW-0547">Nucleotide-binding</keyword>
<keyword evidence="3" id="KW-0067">ATP-binding</keyword>
<dbReference type="EMBL" id="KN847492">
    <property type="protein sequence ID" value="KIW20644.1"/>
    <property type="molecule type" value="Genomic_DNA"/>
</dbReference>
<dbReference type="PANTHER" id="PTHR37739:SF16">
    <property type="entry name" value="KINESIN-LIKE PROTEIN"/>
    <property type="match status" value="1"/>
</dbReference>
<dbReference type="AlphaFoldDB" id="A0A0D2CAN6"/>
<dbReference type="GO" id="GO:0005874">
    <property type="term" value="C:microtubule"/>
    <property type="evidence" value="ECO:0007669"/>
    <property type="project" value="UniProtKB-KW"/>
</dbReference>
<evidence type="ECO:0000256" key="4">
    <source>
        <dbReference type="ARBA" id="ARBA00023054"/>
    </source>
</evidence>
<keyword evidence="5" id="KW-0505">Motor protein</keyword>
<dbReference type="OrthoDB" id="4121251at2759"/>
<dbReference type="STRING" id="91928.A0A0D2CAN6"/>
<sequence length="901" mass="101817">MFTTCRQASRSPLPIFIFFIASTFDSNFAKRYSPPILNGQRVQDPFPNIYLAVDFASADRNLNMSFRAFIKNLGNAYTSRIVAGVIAGTATVTLDNKETSPSRRSLGHKLSTEKQSKMQHMTHAKAIIPHPNPAQLSNSLHMRIGFPDARYKQRHESVWVHANEATKGPIGHHTQQREKPGTSSPPSDPYDEAKWTLVPYRSGLLQLTPRSRRAFDIDFDFKSTYDSAFCHLQTVSLGHEEYLEAAEDGAFLQENDEWKVSLPQFLVGTPEMNELLITGDAEASEVEATEEDSDPSLSFDDNSPGTSTRIASTSTAATSNLAWEQIVEVEKELVATEQQFIIGQLQKSLKHEQDLSQSFRLQLVSREHETESLQKELKRAMARLAQYEEESDDNDVKICVLKRQLAAKEEVLVALKSKSAVTTQQLEHLRQHPVVIGDPELLAELDQSNQQTHYYYEQAVMLEKCAHAAAIARSNLEIQLKKQETEFQKFCTQCDENLDHAVDTISGLEQQLVHMAQLKDRAEGDVEELKQFVEALGRNLTADYVKDPTPVVNNPLTTRPDQLRDLQQAFEMSQKKCAEAAMVNQDLEQEVQRKTREVDYLRESLVAEKLSLARLYESLETYRSEFESADPDGKSRSLAQELDFVYRDNTNLEQQLLEIKHHHAAELEHMSKKITDLEEQNIKLDGENFKVHDLEAQLKNMQEQVGMLDGIANSWKNQCIHQAGGPTADVLANTFKEQAERHTHEREALMRRMCQFNAQVAVLEDDLVILRDWVSSNLAGVRALEAERDYNHALVIGLRERFAAELETKPFHIPWNPTFSTLTSDEERQQLSIEDALIAKVTGLNLRRAEEWSKAEQKKAAVGTPTAKGVMEEKPRGITAKEIWDGIAQAVNGTNGPTPKC</sequence>
<reference evidence="8 9" key="1">
    <citation type="submission" date="2015-01" db="EMBL/GenBank/DDBJ databases">
        <title>The Genome Sequence of Exophiala spinifera CBS89968.</title>
        <authorList>
            <consortium name="The Broad Institute Genomics Platform"/>
            <person name="Cuomo C."/>
            <person name="de Hoog S."/>
            <person name="Gorbushina A."/>
            <person name="Stielow B."/>
            <person name="Teixiera M."/>
            <person name="Abouelleil A."/>
            <person name="Chapman S.B."/>
            <person name="Priest M."/>
            <person name="Young S.K."/>
            <person name="Wortman J."/>
            <person name="Nusbaum C."/>
            <person name="Birren B."/>
        </authorList>
    </citation>
    <scope>NUCLEOTIDE SEQUENCE [LARGE SCALE GENOMIC DNA]</scope>
    <source>
        <strain evidence="8 9">CBS 89968</strain>
    </source>
</reference>
<proteinExistence type="predicted"/>
<dbReference type="HOGENOM" id="CLU_321593_0_0_1"/>
<keyword evidence="1" id="KW-0493">Microtubule</keyword>
<feature type="compositionally biased region" description="Polar residues" evidence="7">
    <location>
        <begin position="295"/>
        <end position="305"/>
    </location>
</feature>
<dbReference type="GeneID" id="27328304"/>
<name>A0A0D2CAN6_9EURO</name>
<dbReference type="Proteomes" id="UP000053328">
    <property type="component" value="Unassembled WGS sequence"/>
</dbReference>
<dbReference type="PANTHER" id="PTHR37739">
    <property type="entry name" value="KINESIN-LIKE PROTEIN KIN-12D"/>
    <property type="match status" value="1"/>
</dbReference>
<feature type="compositionally biased region" description="Acidic residues" evidence="7">
    <location>
        <begin position="284"/>
        <end position="294"/>
    </location>
</feature>
<feature type="region of interest" description="Disordered" evidence="7">
    <location>
        <begin position="164"/>
        <end position="192"/>
    </location>
</feature>
<protein>
    <submittedName>
        <fullName evidence="8">Uncharacterized protein</fullName>
    </submittedName>
</protein>
<gene>
    <name evidence="8" type="ORF">PV08_01221</name>
</gene>
<evidence type="ECO:0000256" key="2">
    <source>
        <dbReference type="ARBA" id="ARBA00022741"/>
    </source>
</evidence>
<keyword evidence="9" id="KW-1185">Reference proteome</keyword>
<dbReference type="GO" id="GO:0005524">
    <property type="term" value="F:ATP binding"/>
    <property type="evidence" value="ECO:0007669"/>
    <property type="project" value="UniProtKB-KW"/>
</dbReference>
<dbReference type="VEuPathDB" id="FungiDB:PV08_01221"/>
<keyword evidence="4 6" id="KW-0175">Coiled coil</keyword>
<feature type="coiled-coil region" evidence="6">
    <location>
        <begin position="577"/>
        <end position="604"/>
    </location>
</feature>
<dbReference type="RefSeq" id="XP_016240860.1">
    <property type="nucleotide sequence ID" value="XM_016375584.1"/>
</dbReference>
<evidence type="ECO:0000313" key="8">
    <source>
        <dbReference type="EMBL" id="KIW20644.1"/>
    </source>
</evidence>
<feature type="coiled-coil region" evidence="6">
    <location>
        <begin position="660"/>
        <end position="704"/>
    </location>
</feature>
<accession>A0A0D2CAN6</accession>
<feature type="region of interest" description="Disordered" evidence="7">
    <location>
        <begin position="284"/>
        <end position="314"/>
    </location>
</feature>
<evidence type="ECO:0000256" key="6">
    <source>
        <dbReference type="SAM" id="Coils"/>
    </source>
</evidence>
<evidence type="ECO:0000313" key="9">
    <source>
        <dbReference type="Proteomes" id="UP000053328"/>
    </source>
</evidence>
<feature type="coiled-coil region" evidence="6">
    <location>
        <begin position="370"/>
        <end position="397"/>
    </location>
</feature>
<evidence type="ECO:0000256" key="5">
    <source>
        <dbReference type="ARBA" id="ARBA00023175"/>
    </source>
</evidence>